<proteinExistence type="inferred from homology"/>
<dbReference type="GO" id="GO:0046933">
    <property type="term" value="F:proton-transporting ATP synthase activity, rotational mechanism"/>
    <property type="evidence" value="ECO:0007669"/>
    <property type="project" value="TreeGrafter"/>
</dbReference>
<keyword evidence="7" id="KW-0406">Ion transport</keyword>
<dbReference type="InterPro" id="IPR024034">
    <property type="entry name" value="ATPase_F1/V1_b/a_C"/>
</dbReference>
<dbReference type="AlphaFoldDB" id="A0A2V3VPL3"/>
<organism evidence="11 12">
    <name type="scientific">Pseudogracilibacillus auburnensis</name>
    <dbReference type="NCBI Taxonomy" id="1494959"/>
    <lineage>
        <taxon>Bacteria</taxon>
        <taxon>Bacillati</taxon>
        <taxon>Bacillota</taxon>
        <taxon>Bacilli</taxon>
        <taxon>Bacillales</taxon>
        <taxon>Bacillaceae</taxon>
        <taxon>Pseudogracilibacillus</taxon>
    </lineage>
</organism>
<keyword evidence="8" id="KW-0472">Membrane</keyword>
<keyword evidence="9" id="KW-0139">CF(1)</keyword>
<name>A0A2V3VPL3_9BACI</name>
<evidence type="ECO:0000256" key="5">
    <source>
        <dbReference type="ARBA" id="ARBA00022840"/>
    </source>
</evidence>
<evidence type="ECO:0000313" key="12">
    <source>
        <dbReference type="Proteomes" id="UP000247978"/>
    </source>
</evidence>
<dbReference type="PANTHER" id="PTHR15184">
    <property type="entry name" value="ATP SYNTHASE"/>
    <property type="match status" value="1"/>
</dbReference>
<dbReference type="EMBL" id="QJJQ01000014">
    <property type="protein sequence ID" value="PXW83782.1"/>
    <property type="molecule type" value="Genomic_DNA"/>
</dbReference>
<keyword evidence="4" id="KW-0547">Nucleotide-binding</keyword>
<dbReference type="InterPro" id="IPR050053">
    <property type="entry name" value="ATPase_alpha/beta_chains"/>
</dbReference>
<evidence type="ECO:0000256" key="8">
    <source>
        <dbReference type="ARBA" id="ARBA00023136"/>
    </source>
</evidence>
<dbReference type="Gene3D" id="3.40.50.300">
    <property type="entry name" value="P-loop containing nucleotide triphosphate hydrolases"/>
    <property type="match status" value="1"/>
</dbReference>
<keyword evidence="10" id="KW-0066">ATP synthesis</keyword>
<dbReference type="GO" id="GO:0005524">
    <property type="term" value="F:ATP binding"/>
    <property type="evidence" value="ECO:0007669"/>
    <property type="project" value="UniProtKB-KW"/>
</dbReference>
<dbReference type="Proteomes" id="UP000247978">
    <property type="component" value="Unassembled WGS sequence"/>
</dbReference>
<dbReference type="InterPro" id="IPR027417">
    <property type="entry name" value="P-loop_NTPase"/>
</dbReference>
<evidence type="ECO:0000256" key="3">
    <source>
        <dbReference type="ARBA" id="ARBA00022448"/>
    </source>
</evidence>
<keyword evidence="12" id="KW-1185">Reference proteome</keyword>
<dbReference type="Gene3D" id="1.10.1140.10">
    <property type="entry name" value="Bovine Mitochondrial F1-atpase, Atp Synthase Beta Chain, Chain D, domain 3"/>
    <property type="match status" value="1"/>
</dbReference>
<protein>
    <submittedName>
        <fullName evidence="11">F-type H+-transporting ATPase subunit beta</fullName>
    </submittedName>
</protein>
<keyword evidence="6" id="KW-1278">Translocase</keyword>
<dbReference type="PANTHER" id="PTHR15184:SF71">
    <property type="entry name" value="ATP SYNTHASE SUBUNIT BETA, MITOCHONDRIAL"/>
    <property type="match status" value="1"/>
</dbReference>
<keyword evidence="5" id="KW-0067">ATP-binding</keyword>
<evidence type="ECO:0000256" key="10">
    <source>
        <dbReference type="ARBA" id="ARBA00023310"/>
    </source>
</evidence>
<evidence type="ECO:0000256" key="7">
    <source>
        <dbReference type="ARBA" id="ARBA00023065"/>
    </source>
</evidence>
<evidence type="ECO:0000256" key="2">
    <source>
        <dbReference type="ARBA" id="ARBA00008936"/>
    </source>
</evidence>
<accession>A0A2V3VPL3</accession>
<dbReference type="GO" id="GO:0045259">
    <property type="term" value="C:proton-transporting ATP synthase complex"/>
    <property type="evidence" value="ECO:0007669"/>
    <property type="project" value="UniProtKB-KW"/>
</dbReference>
<gene>
    <name evidence="11" type="ORF">DFR56_11467</name>
</gene>
<evidence type="ECO:0000256" key="1">
    <source>
        <dbReference type="ARBA" id="ARBA00004370"/>
    </source>
</evidence>
<evidence type="ECO:0000256" key="4">
    <source>
        <dbReference type="ARBA" id="ARBA00022741"/>
    </source>
</evidence>
<sequence length="356" mass="39642">MKKVDDLRLNVSLLRRKVPNLTSAARQVGLRPATVSNLCTGKISVGRAEVRTLVALASLADCSLDDLIIRGEKIEMIETKIKTLDLFAPLAKGGTVGLVARTGMGQLVVLAELFYRFKKEVYKTILLMPEGEHQGLNDLVENVEIITNTIDDTYERIANIGGDQDIMFIADRSHVITGRIQQLQENLQGVGIHSVTTFLVDLTGEVVDEDLPYGPLETLWQFDADLVARHRYPAVNPLSSTSSVLEGAHLDQEHFTIQQKALKILRRYRELRSLVNVSGIERIPTSALQTYRRGEKLEAYLTQAFYIAEPFTKKLGQAVSLQDTLNDVKEIMNGAVDSKDVSELEFIGNLQSDHLE</sequence>
<dbReference type="SUPFAM" id="SSF47917">
    <property type="entry name" value="C-terminal domain of alpha and beta subunits of F1 ATP synthase"/>
    <property type="match status" value="1"/>
</dbReference>
<comment type="subcellular location">
    <subcellularLocation>
        <location evidence="1">Membrane</location>
    </subcellularLocation>
</comment>
<comment type="similarity">
    <text evidence="2">Belongs to the ATPase alpha/beta chains family.</text>
</comment>
<comment type="caution">
    <text evidence="11">The sequence shown here is derived from an EMBL/GenBank/DDBJ whole genome shotgun (WGS) entry which is preliminary data.</text>
</comment>
<reference evidence="11 12" key="1">
    <citation type="submission" date="2018-05" db="EMBL/GenBank/DDBJ databases">
        <title>Genomic Encyclopedia of Type Strains, Phase IV (KMG-IV): sequencing the most valuable type-strain genomes for metagenomic binning, comparative biology and taxonomic classification.</title>
        <authorList>
            <person name="Goeker M."/>
        </authorList>
    </citation>
    <scope>NUCLEOTIDE SEQUENCE [LARGE SCALE GENOMIC DNA]</scope>
    <source>
        <strain evidence="11 12">DSM 28556</strain>
    </source>
</reference>
<dbReference type="SUPFAM" id="SSF52540">
    <property type="entry name" value="P-loop containing nucleoside triphosphate hydrolases"/>
    <property type="match status" value="1"/>
</dbReference>
<evidence type="ECO:0000256" key="6">
    <source>
        <dbReference type="ARBA" id="ARBA00022967"/>
    </source>
</evidence>
<evidence type="ECO:0000256" key="9">
    <source>
        <dbReference type="ARBA" id="ARBA00023196"/>
    </source>
</evidence>
<evidence type="ECO:0000313" key="11">
    <source>
        <dbReference type="EMBL" id="PXW83782.1"/>
    </source>
</evidence>
<keyword evidence="3" id="KW-0813">Transport</keyword>